<gene>
    <name evidence="6" type="primary">PGRP-LF_2</name>
    <name evidence="6" type="ORF">Bhyg_17368</name>
</gene>
<evidence type="ECO:0000256" key="3">
    <source>
        <dbReference type="ARBA" id="ARBA00022859"/>
    </source>
</evidence>
<feature type="non-terminal residue" evidence="6">
    <location>
        <position position="1"/>
    </location>
</feature>
<dbReference type="InterPro" id="IPR002502">
    <property type="entry name" value="Amidase_domain"/>
</dbReference>
<evidence type="ECO:0000313" key="6">
    <source>
        <dbReference type="EMBL" id="KAJ6619660.1"/>
    </source>
</evidence>
<proteinExistence type="inferred from homology"/>
<dbReference type="InterPro" id="IPR036505">
    <property type="entry name" value="Amidase/PGRP_sf"/>
</dbReference>
<comment type="similarity">
    <text evidence="1">Belongs to the N-acetylmuramoyl-L-alanine amidase 2 family.</text>
</comment>
<evidence type="ECO:0000256" key="2">
    <source>
        <dbReference type="ARBA" id="ARBA00022588"/>
    </source>
</evidence>
<dbReference type="EMBL" id="WJQU01004086">
    <property type="protein sequence ID" value="KAJ6619660.1"/>
    <property type="molecule type" value="Genomic_DNA"/>
</dbReference>
<dbReference type="GO" id="GO:0008270">
    <property type="term" value="F:zinc ion binding"/>
    <property type="evidence" value="ECO:0007669"/>
    <property type="project" value="InterPro"/>
</dbReference>
<dbReference type="InterPro" id="IPR006619">
    <property type="entry name" value="PGRP_domain_met/bac"/>
</dbReference>
<dbReference type="PANTHER" id="PTHR11022">
    <property type="entry name" value="PEPTIDOGLYCAN RECOGNITION PROTEIN"/>
    <property type="match status" value="1"/>
</dbReference>
<dbReference type="FunFam" id="3.40.80.10:FF:000001">
    <property type="entry name" value="Peptidoglycan recognition protein 1"/>
    <property type="match status" value="1"/>
</dbReference>
<dbReference type="Pfam" id="PF01510">
    <property type="entry name" value="Amidase_2"/>
    <property type="match status" value="1"/>
</dbReference>
<comment type="caution">
    <text evidence="6">The sequence shown here is derived from an EMBL/GenBank/DDBJ whole genome shotgun (WGS) entry which is preliminary data.</text>
</comment>
<dbReference type="GO" id="GO:0008745">
    <property type="term" value="F:N-acetylmuramoyl-L-alanine amidase activity"/>
    <property type="evidence" value="ECO:0007669"/>
    <property type="project" value="InterPro"/>
</dbReference>
<dbReference type="CDD" id="cd06583">
    <property type="entry name" value="PGRP"/>
    <property type="match status" value="1"/>
</dbReference>
<feature type="domain" description="Peptidoglycan recognition protein family" evidence="5">
    <location>
        <begin position="86"/>
        <end position="228"/>
    </location>
</feature>
<dbReference type="PANTHER" id="PTHR11022:SF41">
    <property type="entry name" value="PEPTIDOGLYCAN-RECOGNITION PROTEIN LC-RELATED"/>
    <property type="match status" value="1"/>
</dbReference>
<keyword evidence="7" id="KW-1185">Reference proteome</keyword>
<dbReference type="GO" id="GO:0045087">
    <property type="term" value="P:innate immune response"/>
    <property type="evidence" value="ECO:0007669"/>
    <property type="project" value="UniProtKB-KW"/>
</dbReference>
<sequence>QSEFECNGKFGSSLIEQIEPFKANIGNVSVENSTNVTIGNNTYFNGPVTITNFVVDAVIVTALGGVGYYLYKSYISDVSLEISDDFELIDRNKYGALLPKNEGKPLALPVRVVIISHTVTPNCTDYSHCASRVLQIQGHHMNVNGWDDIGLNFLVGGDGRAYEGCGYTVGAHTKNYNAVSICIGFIGDFRTYEAPEKQLKAAQRLIDAGVDLKLIHPEYVVYGQRQLRNLDSPGILLYNQIMLWPHWQVLTLT</sequence>
<organism evidence="6 7">
    <name type="scientific">Pseudolycoriella hygida</name>
    <dbReference type="NCBI Taxonomy" id="35572"/>
    <lineage>
        <taxon>Eukaryota</taxon>
        <taxon>Metazoa</taxon>
        <taxon>Ecdysozoa</taxon>
        <taxon>Arthropoda</taxon>
        <taxon>Hexapoda</taxon>
        <taxon>Insecta</taxon>
        <taxon>Pterygota</taxon>
        <taxon>Neoptera</taxon>
        <taxon>Endopterygota</taxon>
        <taxon>Diptera</taxon>
        <taxon>Nematocera</taxon>
        <taxon>Sciaroidea</taxon>
        <taxon>Sciaridae</taxon>
        <taxon>Pseudolycoriella</taxon>
    </lineage>
</organism>
<feature type="non-terminal residue" evidence="6">
    <location>
        <position position="253"/>
    </location>
</feature>
<evidence type="ECO:0000259" key="5">
    <source>
        <dbReference type="SMART" id="SM00701"/>
    </source>
</evidence>
<reference evidence="6" key="1">
    <citation type="submission" date="2022-07" db="EMBL/GenBank/DDBJ databases">
        <authorList>
            <person name="Trinca V."/>
            <person name="Uliana J.V.C."/>
            <person name="Torres T.T."/>
            <person name="Ward R.J."/>
            <person name="Monesi N."/>
        </authorList>
    </citation>
    <scope>NUCLEOTIDE SEQUENCE</scope>
    <source>
        <strain evidence="6">HSMRA1968</strain>
        <tissue evidence="6">Whole embryos</tissue>
    </source>
</reference>
<dbReference type="GO" id="GO:0009253">
    <property type="term" value="P:peptidoglycan catabolic process"/>
    <property type="evidence" value="ECO:0007669"/>
    <property type="project" value="InterPro"/>
</dbReference>
<evidence type="ECO:0000313" key="7">
    <source>
        <dbReference type="Proteomes" id="UP001151699"/>
    </source>
</evidence>
<evidence type="ECO:0000256" key="1">
    <source>
        <dbReference type="ARBA" id="ARBA00007553"/>
    </source>
</evidence>
<dbReference type="SMART" id="SM00644">
    <property type="entry name" value="Ami_2"/>
    <property type="match status" value="1"/>
</dbReference>
<dbReference type="Gene3D" id="3.40.80.10">
    <property type="entry name" value="Peptidoglycan recognition protein-like"/>
    <property type="match status" value="1"/>
</dbReference>
<feature type="domain" description="N-acetylmuramoyl-L-alanine amidase" evidence="4">
    <location>
        <begin position="98"/>
        <end position="234"/>
    </location>
</feature>
<dbReference type="InterPro" id="IPR015510">
    <property type="entry name" value="PGRP"/>
</dbReference>
<dbReference type="SMART" id="SM00701">
    <property type="entry name" value="PGRP"/>
    <property type="match status" value="1"/>
</dbReference>
<protein>
    <submittedName>
        <fullName evidence="6">Peptidoglycan-recognition protein LF</fullName>
    </submittedName>
</protein>
<keyword evidence="2" id="KW-0399">Innate immunity</keyword>
<name>A0A9Q0MJH9_9DIPT</name>
<dbReference type="SUPFAM" id="SSF55846">
    <property type="entry name" value="N-acetylmuramoyl-L-alanine amidase-like"/>
    <property type="match status" value="1"/>
</dbReference>
<dbReference type="Proteomes" id="UP001151699">
    <property type="component" value="Unassembled WGS sequence"/>
</dbReference>
<dbReference type="OrthoDB" id="10001926at2759"/>
<keyword evidence="3" id="KW-0391">Immunity</keyword>
<evidence type="ECO:0000259" key="4">
    <source>
        <dbReference type="SMART" id="SM00644"/>
    </source>
</evidence>
<accession>A0A9Q0MJH9</accession>
<dbReference type="AlphaFoldDB" id="A0A9Q0MJH9"/>